<dbReference type="CDD" id="cd11299">
    <property type="entry name" value="O-FucT_plant"/>
    <property type="match status" value="1"/>
</dbReference>
<feature type="region of interest" description="Disordered" evidence="7">
    <location>
        <begin position="436"/>
        <end position="525"/>
    </location>
</feature>
<dbReference type="PANTHER" id="PTHR31818:SF1">
    <property type="entry name" value="O-FUCOSYLTRANSFERASE 16"/>
    <property type="match status" value="1"/>
</dbReference>
<evidence type="ECO:0000256" key="4">
    <source>
        <dbReference type="ARBA" id="ARBA00023253"/>
    </source>
</evidence>
<keyword evidence="2" id="KW-0328">Glycosyltransferase</keyword>
<dbReference type="InterPro" id="IPR019378">
    <property type="entry name" value="GDP-Fuc_O-FucTrfase"/>
</dbReference>
<keyword evidence="8" id="KW-1133">Transmembrane helix</keyword>
<organism evidence="9 10">
    <name type="scientific">Gossypium hirsutum</name>
    <name type="common">Upland cotton</name>
    <name type="synonym">Gossypium mexicanum</name>
    <dbReference type="NCBI Taxonomy" id="3635"/>
    <lineage>
        <taxon>Eukaryota</taxon>
        <taxon>Viridiplantae</taxon>
        <taxon>Streptophyta</taxon>
        <taxon>Embryophyta</taxon>
        <taxon>Tracheophyta</taxon>
        <taxon>Spermatophyta</taxon>
        <taxon>Magnoliopsida</taxon>
        <taxon>eudicotyledons</taxon>
        <taxon>Gunneridae</taxon>
        <taxon>Pentapetalae</taxon>
        <taxon>rosids</taxon>
        <taxon>malvids</taxon>
        <taxon>Malvales</taxon>
        <taxon>Malvaceae</taxon>
        <taxon>Malvoideae</taxon>
        <taxon>Gossypium</taxon>
    </lineage>
</organism>
<evidence type="ECO:0000256" key="2">
    <source>
        <dbReference type="ARBA" id="ARBA00022676"/>
    </source>
</evidence>
<dbReference type="RefSeq" id="XP_040935421.1">
    <property type="nucleotide sequence ID" value="XM_041079487.1"/>
</dbReference>
<keyword evidence="9" id="KW-1185">Reference proteome</keyword>
<feature type="compositionally biased region" description="Acidic residues" evidence="7">
    <location>
        <begin position="465"/>
        <end position="493"/>
    </location>
</feature>
<dbReference type="PIRSF" id="PIRSF009360">
    <property type="entry name" value="UCP009360"/>
    <property type="match status" value="1"/>
</dbReference>
<gene>
    <name evidence="10" type="primary">LOC107950991</name>
</gene>
<keyword evidence="5" id="KW-0119">Carbohydrate metabolism</keyword>
<evidence type="ECO:0000256" key="5">
    <source>
        <dbReference type="ARBA" id="ARBA00023277"/>
    </source>
</evidence>
<dbReference type="PANTHER" id="PTHR31818">
    <property type="entry name" value="O-FUCOSYLTRANSFERASE 16"/>
    <property type="match status" value="1"/>
</dbReference>
<reference evidence="10" key="2">
    <citation type="submission" date="2025-08" db="UniProtKB">
        <authorList>
            <consortium name="RefSeq"/>
        </authorList>
    </citation>
    <scope>IDENTIFICATION</scope>
</reference>
<keyword evidence="3" id="KW-0808">Transferase</keyword>
<keyword evidence="8" id="KW-0472">Membrane</keyword>
<keyword evidence="8" id="KW-0812">Transmembrane</keyword>
<reference evidence="9" key="1">
    <citation type="journal article" date="2020" name="Nat. Genet.">
        <title>Genomic diversifications of five Gossypium allopolyploid species and their impact on cotton improvement.</title>
        <authorList>
            <person name="Chen Z.J."/>
            <person name="Sreedasyam A."/>
            <person name="Ando A."/>
            <person name="Song Q."/>
            <person name="De Santiago L.M."/>
            <person name="Hulse-Kemp A.M."/>
            <person name="Ding M."/>
            <person name="Ye W."/>
            <person name="Kirkbride R.C."/>
            <person name="Jenkins J."/>
            <person name="Plott C."/>
            <person name="Lovell J."/>
            <person name="Lin Y.M."/>
            <person name="Vaughn R."/>
            <person name="Liu B."/>
            <person name="Simpson S."/>
            <person name="Scheffler B.E."/>
            <person name="Wen L."/>
            <person name="Saski C.A."/>
            <person name="Grover C.E."/>
            <person name="Hu G."/>
            <person name="Conover J.L."/>
            <person name="Carlson J.W."/>
            <person name="Shu S."/>
            <person name="Boston L.B."/>
            <person name="Williams M."/>
            <person name="Peterson D.G."/>
            <person name="McGee K."/>
            <person name="Jones D.C."/>
            <person name="Wendel J.F."/>
            <person name="Stelly D.M."/>
            <person name="Grimwood J."/>
            <person name="Schmutz J."/>
        </authorList>
    </citation>
    <scope>NUCLEOTIDE SEQUENCE [LARGE SCALE GENOMIC DNA]</scope>
    <source>
        <strain evidence="9">cv. TM-1</strain>
    </source>
</reference>
<evidence type="ECO:0000256" key="7">
    <source>
        <dbReference type="SAM" id="MobiDB-lite"/>
    </source>
</evidence>
<evidence type="ECO:0000313" key="9">
    <source>
        <dbReference type="Proteomes" id="UP000818029"/>
    </source>
</evidence>
<evidence type="ECO:0000256" key="6">
    <source>
        <dbReference type="ARBA" id="ARBA00030350"/>
    </source>
</evidence>
<dbReference type="Proteomes" id="UP000818029">
    <property type="component" value="Chromosome A02"/>
</dbReference>
<dbReference type="GeneID" id="107950991"/>
<feature type="compositionally biased region" description="Basic and acidic residues" evidence="7">
    <location>
        <begin position="451"/>
        <end position="461"/>
    </location>
</feature>
<name>A0ABM2YY51_GOSHI</name>
<protein>
    <recommendedName>
        <fullName evidence="6">O-fucosyltransferase family protein</fullName>
    </recommendedName>
</protein>
<evidence type="ECO:0000313" key="10">
    <source>
        <dbReference type="RefSeq" id="XP_040935421.1"/>
    </source>
</evidence>
<evidence type="ECO:0000256" key="8">
    <source>
        <dbReference type="SAM" id="Phobius"/>
    </source>
</evidence>
<dbReference type="Pfam" id="PF10250">
    <property type="entry name" value="O-FucT"/>
    <property type="match status" value="2"/>
</dbReference>
<evidence type="ECO:0000256" key="1">
    <source>
        <dbReference type="ARBA" id="ARBA00007737"/>
    </source>
</evidence>
<accession>A0ABM2YY51</accession>
<keyword evidence="4" id="KW-0294">Fucose metabolism</keyword>
<sequence length="525" mass="59757">MALPRRRKLHYHRLGSLVQVASAISGTLLLLFAFLSFFFPSPDESEHFHLRHRQTSFNAVVKDSVSDRNSVFKIPSTGGKLDRDIWSSKNAKFFYGCSNASARFAKAEAITHPTRYLAIATSGGLNQQRTGITDAVVAARILNATLVVPKLDQKSFWKDASDFTDIFDVDWFISFLSKDVKIIKQLPKRGWRTWTPYTMRVPRKCSERCYLNHVLLVLLKRFEPDMLAFSGCDYGGGEKEKNELGAIQKRWKTLHKNNPDKERRQGRCPLTPEEVGLMLRALGYGSDVHIYVASGEVYGGEETLRPLKALFPNFYSKDTIATNEELGQFLSFSSRMAALDFIVCDESDVFVTNNNGNMARILAGRRKYFGHKPAIRPNAKKLYRLFLSRNNMTWEEFSSRIHTLQKGFMGEPKEVRPGRGEFHENPSTCICEDSEAMGKVKADSRHKKHRKLDDSSRKDVMVSDDQNDYDDNDVPEWPDLDEDEDEDEEEEDESGSKEKHLSNVTGSDYGTVISDEPELEAMLSD</sequence>
<evidence type="ECO:0000256" key="3">
    <source>
        <dbReference type="ARBA" id="ARBA00022679"/>
    </source>
</evidence>
<comment type="similarity">
    <text evidence="1">Belongs to the glycosyltransferase GT106 family.</text>
</comment>
<proteinExistence type="inferred from homology"/>
<feature type="transmembrane region" description="Helical" evidence="8">
    <location>
        <begin position="20"/>
        <end position="39"/>
    </location>
</feature>
<dbReference type="InterPro" id="IPR024709">
    <property type="entry name" value="FucosylTrfase_pln"/>
</dbReference>